<keyword evidence="4 5" id="KW-0472">Membrane</keyword>
<feature type="transmembrane region" description="Helical" evidence="5">
    <location>
        <begin position="102"/>
        <end position="121"/>
    </location>
</feature>
<feature type="transmembrane region" description="Helical" evidence="5">
    <location>
        <begin position="155"/>
        <end position="184"/>
    </location>
</feature>
<dbReference type="Proteomes" id="UP000253410">
    <property type="component" value="Unassembled WGS sequence"/>
</dbReference>
<dbReference type="PANTHER" id="PTHR43847:SF1">
    <property type="entry name" value="BLL3993 PROTEIN"/>
    <property type="match status" value="1"/>
</dbReference>
<evidence type="ECO:0000313" key="6">
    <source>
        <dbReference type="EMBL" id="RBL91119.1"/>
    </source>
</evidence>
<proteinExistence type="predicted"/>
<evidence type="ECO:0000256" key="4">
    <source>
        <dbReference type="ARBA" id="ARBA00023136"/>
    </source>
</evidence>
<evidence type="ECO:0000256" key="1">
    <source>
        <dbReference type="ARBA" id="ARBA00004141"/>
    </source>
</evidence>
<comment type="subcellular location">
    <subcellularLocation>
        <location evidence="1">Membrane</location>
        <topology evidence="1">Multi-pass membrane protein</topology>
    </subcellularLocation>
</comment>
<evidence type="ECO:0000313" key="7">
    <source>
        <dbReference type="Proteomes" id="UP000253410"/>
    </source>
</evidence>
<feature type="transmembrane region" description="Helical" evidence="5">
    <location>
        <begin position="37"/>
        <end position="56"/>
    </location>
</feature>
<accession>A0A365XXK7</accession>
<evidence type="ECO:0000256" key="5">
    <source>
        <dbReference type="SAM" id="Phobius"/>
    </source>
</evidence>
<keyword evidence="2 5" id="KW-0812">Transmembrane</keyword>
<evidence type="ECO:0000256" key="3">
    <source>
        <dbReference type="ARBA" id="ARBA00022989"/>
    </source>
</evidence>
<dbReference type="Gene3D" id="1.20.120.1630">
    <property type="match status" value="1"/>
</dbReference>
<dbReference type="GO" id="GO:0016020">
    <property type="term" value="C:membrane"/>
    <property type="evidence" value="ECO:0007669"/>
    <property type="project" value="UniProtKB-SubCell"/>
</dbReference>
<feature type="transmembrane region" description="Helical" evidence="5">
    <location>
        <begin position="77"/>
        <end position="96"/>
    </location>
</feature>
<reference evidence="6 7" key="1">
    <citation type="submission" date="2018-05" db="EMBL/GenBank/DDBJ databases">
        <title>Chitinophaga sp. K3CV102501T nov., isolated from isolated from a monsoon evergreen broad-leaved forest soil.</title>
        <authorList>
            <person name="Lv Y."/>
        </authorList>
    </citation>
    <scope>NUCLEOTIDE SEQUENCE [LARGE SCALE GENOMIC DNA]</scope>
    <source>
        <strain evidence="6 7">GDMCC 1.1325</strain>
    </source>
</reference>
<dbReference type="AlphaFoldDB" id="A0A365XXK7"/>
<evidence type="ECO:0000256" key="2">
    <source>
        <dbReference type="ARBA" id="ARBA00022692"/>
    </source>
</evidence>
<dbReference type="GO" id="GO:0004671">
    <property type="term" value="F:protein C-terminal S-isoprenylcysteine carboxyl O-methyltransferase activity"/>
    <property type="evidence" value="ECO:0007669"/>
    <property type="project" value="InterPro"/>
</dbReference>
<evidence type="ECO:0008006" key="8">
    <source>
        <dbReference type="Google" id="ProtNLM"/>
    </source>
</evidence>
<protein>
    <recommendedName>
        <fullName evidence="8">Isoprenylcysteine carboxylmethyltransferase family protein</fullName>
    </recommendedName>
</protein>
<keyword evidence="3 5" id="KW-1133">Transmembrane helix</keyword>
<dbReference type="InterPro" id="IPR052527">
    <property type="entry name" value="Metal_cation-efflux_comp"/>
</dbReference>
<dbReference type="EMBL" id="QFFJ01000001">
    <property type="protein sequence ID" value="RBL91119.1"/>
    <property type="molecule type" value="Genomic_DNA"/>
</dbReference>
<name>A0A365XXK7_9BACT</name>
<organism evidence="6 7">
    <name type="scientific">Chitinophaga flava</name>
    <dbReference type="NCBI Taxonomy" id="2259036"/>
    <lineage>
        <taxon>Bacteria</taxon>
        <taxon>Pseudomonadati</taxon>
        <taxon>Bacteroidota</taxon>
        <taxon>Chitinophagia</taxon>
        <taxon>Chitinophagales</taxon>
        <taxon>Chitinophagaceae</taxon>
        <taxon>Chitinophaga</taxon>
    </lineage>
</organism>
<dbReference type="PANTHER" id="PTHR43847">
    <property type="entry name" value="BLL3993 PROTEIN"/>
    <property type="match status" value="1"/>
</dbReference>
<dbReference type="Pfam" id="PF04140">
    <property type="entry name" value="ICMT"/>
    <property type="match status" value="1"/>
</dbReference>
<keyword evidence="7" id="KW-1185">Reference proteome</keyword>
<comment type="caution">
    <text evidence="6">The sequence shown here is derived from an EMBL/GenBank/DDBJ whole genome shotgun (WGS) entry which is preliminary data.</text>
</comment>
<sequence>MQITHTLHCINIQTDLTNEQNEQLHLSGNPLPSGMTIFTYITFCCWILFCICWLLLRNRTKENVQTRTPGQRFMGALGYLIIFLALYLPLFTQHYRLLPNHLYLQTAGAILCMVGVATAIWSRVLLGTNWSGGVHAKKDHELIVRGPYRLVRHPIYTGFIFAMTGTSLVTGGWSGVIISLVYALGLCLKIAQEEILLNELFPGTYAVYQQHTRKLIPFIW</sequence>
<dbReference type="InterPro" id="IPR007269">
    <property type="entry name" value="ICMT_MeTrfase"/>
</dbReference>
<gene>
    <name evidence="6" type="ORF">DF182_00415</name>
</gene>